<name>A0A8J6N295_9DELT</name>
<comment type="caution">
    <text evidence="1">The sequence shown here is derived from an EMBL/GenBank/DDBJ whole genome shotgun (WGS) entry which is preliminary data.</text>
</comment>
<dbReference type="EMBL" id="JACNJD010000318">
    <property type="protein sequence ID" value="MBC8178827.1"/>
    <property type="molecule type" value="Genomic_DNA"/>
</dbReference>
<accession>A0A8J6N295</accession>
<proteinExistence type="predicted"/>
<dbReference type="InterPro" id="IPR011004">
    <property type="entry name" value="Trimer_LpxA-like_sf"/>
</dbReference>
<dbReference type="Proteomes" id="UP000650524">
    <property type="component" value="Unassembled WGS sequence"/>
</dbReference>
<evidence type="ECO:0000313" key="2">
    <source>
        <dbReference type="Proteomes" id="UP000650524"/>
    </source>
</evidence>
<evidence type="ECO:0000313" key="1">
    <source>
        <dbReference type="EMBL" id="MBC8178827.1"/>
    </source>
</evidence>
<dbReference type="SUPFAM" id="SSF51161">
    <property type="entry name" value="Trimeric LpxA-like enzymes"/>
    <property type="match status" value="1"/>
</dbReference>
<sequence>MDLTPNNQETIIQLIEKGVEIPNPLTIDIGDGVKAAQISGNGVKIYPGCRIYGGETVIAAGAQIGREGPVTIENCQIGPGVELKGGYFKKAVFLEKSSMGLGAHVREGCILEEQANGAHCVGLKQTILLPFVTLGSLINFCDCLMAGGTSRKDHSEVGSSYIHFNFTADGDKATASLFGDVPRGVMLNQPGIFLGGQGGAIGPVRLGYGNIVIAGTVLRKDVLENNKMVIGKSHRGGVIPFVPDNYVGLPHMVENNILYLGNLAALKQWYIHVRQGIFNVHELGDLIYAGALDKLAIAKKERIKRLKAVADKMPDSLKKDGSGKRTGEGKVELNNNIGQVCDLFDSDVAAGIGAEHRDPFLTGLHKQINDNNTDYLKIIKGLSADLSREGTLWLDRIIHELCRKTAGILPSMNLFRK</sequence>
<dbReference type="Gene3D" id="2.160.10.10">
    <property type="entry name" value="Hexapeptide repeat proteins"/>
    <property type="match status" value="1"/>
</dbReference>
<dbReference type="AlphaFoldDB" id="A0A8J6N295"/>
<protein>
    <submittedName>
        <fullName evidence="1">UDP-N-acetylglucosamine pyrophosphorylase</fullName>
    </submittedName>
</protein>
<organism evidence="1 2">
    <name type="scientific">Candidatus Desulfacyla euxinica</name>
    <dbReference type="NCBI Taxonomy" id="2841693"/>
    <lineage>
        <taxon>Bacteria</taxon>
        <taxon>Deltaproteobacteria</taxon>
        <taxon>Candidatus Desulfacyla</taxon>
    </lineage>
</organism>
<reference evidence="1 2" key="1">
    <citation type="submission" date="2020-08" db="EMBL/GenBank/DDBJ databases">
        <title>Bridging the membrane lipid divide: bacteria of the FCB group superphylum have the potential to synthesize archaeal ether lipids.</title>
        <authorList>
            <person name="Villanueva L."/>
            <person name="Von Meijenfeldt F.A.B."/>
            <person name="Westbye A.B."/>
            <person name="Yadav S."/>
            <person name="Hopmans E.C."/>
            <person name="Dutilh B.E."/>
            <person name="Sinninghe Damste J.S."/>
        </authorList>
    </citation>
    <scope>NUCLEOTIDE SEQUENCE [LARGE SCALE GENOMIC DNA]</scope>
    <source>
        <strain evidence="1">NIOZ-UU27</strain>
    </source>
</reference>
<gene>
    <name evidence="1" type="ORF">H8E19_15595</name>
</gene>